<name>A0A0A8YRF8_ARUDO</name>
<reference evidence="2" key="1">
    <citation type="submission" date="2014-09" db="EMBL/GenBank/DDBJ databases">
        <authorList>
            <person name="Magalhaes I.L.F."/>
            <person name="Oliveira U."/>
            <person name="Santos F.R."/>
            <person name="Vidigal T.H.D.A."/>
            <person name="Brescovit A.D."/>
            <person name="Santos A.J."/>
        </authorList>
    </citation>
    <scope>NUCLEOTIDE SEQUENCE</scope>
    <source>
        <tissue evidence="2">Shoot tissue taken approximately 20 cm above the soil surface</tissue>
    </source>
</reference>
<protein>
    <submittedName>
        <fullName evidence="2">Uncharacterized protein</fullName>
    </submittedName>
</protein>
<proteinExistence type="predicted"/>
<evidence type="ECO:0000256" key="1">
    <source>
        <dbReference type="SAM" id="Phobius"/>
    </source>
</evidence>
<accession>A0A0A8YRF8</accession>
<keyword evidence="1" id="KW-0472">Membrane</keyword>
<feature type="transmembrane region" description="Helical" evidence="1">
    <location>
        <begin position="21"/>
        <end position="42"/>
    </location>
</feature>
<evidence type="ECO:0000313" key="2">
    <source>
        <dbReference type="EMBL" id="JAD29469.1"/>
    </source>
</evidence>
<sequence>MMHIMQQTVWHQKFLCLPMDISTFIFYLAVLLTCYMIVVHLIKCAKSYFQVSWDPHQI</sequence>
<organism evidence="2">
    <name type="scientific">Arundo donax</name>
    <name type="common">Giant reed</name>
    <name type="synonym">Donax arundinaceus</name>
    <dbReference type="NCBI Taxonomy" id="35708"/>
    <lineage>
        <taxon>Eukaryota</taxon>
        <taxon>Viridiplantae</taxon>
        <taxon>Streptophyta</taxon>
        <taxon>Embryophyta</taxon>
        <taxon>Tracheophyta</taxon>
        <taxon>Spermatophyta</taxon>
        <taxon>Magnoliopsida</taxon>
        <taxon>Liliopsida</taxon>
        <taxon>Poales</taxon>
        <taxon>Poaceae</taxon>
        <taxon>PACMAD clade</taxon>
        <taxon>Arundinoideae</taxon>
        <taxon>Arundineae</taxon>
        <taxon>Arundo</taxon>
    </lineage>
</organism>
<reference evidence="2" key="2">
    <citation type="journal article" date="2015" name="Data Brief">
        <title>Shoot transcriptome of the giant reed, Arundo donax.</title>
        <authorList>
            <person name="Barrero R.A."/>
            <person name="Guerrero F.D."/>
            <person name="Moolhuijzen P."/>
            <person name="Goolsby J.A."/>
            <person name="Tidwell J."/>
            <person name="Bellgard S.E."/>
            <person name="Bellgard M.I."/>
        </authorList>
    </citation>
    <scope>NUCLEOTIDE SEQUENCE</scope>
    <source>
        <tissue evidence="2">Shoot tissue taken approximately 20 cm above the soil surface</tissue>
    </source>
</reference>
<keyword evidence="1" id="KW-0812">Transmembrane</keyword>
<dbReference type="EMBL" id="GBRH01268426">
    <property type="protein sequence ID" value="JAD29469.1"/>
    <property type="molecule type" value="Transcribed_RNA"/>
</dbReference>
<dbReference type="AlphaFoldDB" id="A0A0A8YRF8"/>
<keyword evidence="1" id="KW-1133">Transmembrane helix</keyword>